<gene>
    <name evidence="2" type="ORF">HF682_13915</name>
</gene>
<accession>A0A847SBI4</accession>
<dbReference type="AlphaFoldDB" id="A0A847SBI4"/>
<evidence type="ECO:0000313" key="2">
    <source>
        <dbReference type="EMBL" id="NLR76257.1"/>
    </source>
</evidence>
<reference evidence="2 3" key="1">
    <citation type="submission" date="2020-04" db="EMBL/GenBank/DDBJ databases">
        <title>Draft genome of Leeia sp. IMCC25680.</title>
        <authorList>
            <person name="Song J."/>
            <person name="Cho J.-C."/>
        </authorList>
    </citation>
    <scope>NUCLEOTIDE SEQUENCE [LARGE SCALE GENOMIC DNA]</scope>
    <source>
        <strain evidence="2 3">IMCC25680</strain>
    </source>
</reference>
<proteinExistence type="predicted"/>
<keyword evidence="3" id="KW-1185">Reference proteome</keyword>
<organism evidence="2 3">
    <name type="scientific">Leeia aquatica</name>
    <dbReference type="NCBI Taxonomy" id="2725557"/>
    <lineage>
        <taxon>Bacteria</taxon>
        <taxon>Pseudomonadati</taxon>
        <taxon>Pseudomonadota</taxon>
        <taxon>Betaproteobacteria</taxon>
        <taxon>Neisseriales</taxon>
        <taxon>Leeiaceae</taxon>
        <taxon>Leeia</taxon>
    </lineage>
</organism>
<evidence type="ECO:0008006" key="4">
    <source>
        <dbReference type="Google" id="ProtNLM"/>
    </source>
</evidence>
<sequence length="229" mass="25367">MNDSLATLTARLLAHRVIPRQDPLARRALTDERFRAELDARLAAVGLRLLENPYSEYIALALLGAQEAAVFGQDDVWQSNNLGLPRDAIALLVVLWALIILPKRQRQHARRSKEQADQQDMFGSDKPLPHGEEVSTTLSEEALFADFGKLLGGKTRMNLNLGLLTRLGFIQRRQKGIGEGPLLDLALDYSKLAPRIIDGALGDVLRELGRSLPDQPGPQHDDEPEDEDA</sequence>
<dbReference type="Proteomes" id="UP000587991">
    <property type="component" value="Unassembled WGS sequence"/>
</dbReference>
<name>A0A847SBI4_9NEIS</name>
<evidence type="ECO:0000256" key="1">
    <source>
        <dbReference type="SAM" id="MobiDB-lite"/>
    </source>
</evidence>
<feature type="region of interest" description="Disordered" evidence="1">
    <location>
        <begin position="208"/>
        <end position="229"/>
    </location>
</feature>
<feature type="region of interest" description="Disordered" evidence="1">
    <location>
        <begin position="109"/>
        <end position="132"/>
    </location>
</feature>
<comment type="caution">
    <text evidence="2">The sequence shown here is derived from an EMBL/GenBank/DDBJ whole genome shotgun (WGS) entry which is preliminary data.</text>
</comment>
<protein>
    <recommendedName>
        <fullName evidence="4">DUF4194 domain-containing protein</fullName>
    </recommendedName>
</protein>
<evidence type="ECO:0000313" key="3">
    <source>
        <dbReference type="Proteomes" id="UP000587991"/>
    </source>
</evidence>
<dbReference type="RefSeq" id="WP_168877922.1">
    <property type="nucleotide sequence ID" value="NZ_JABAIM010000003.1"/>
</dbReference>
<dbReference type="EMBL" id="JABAIM010000003">
    <property type="protein sequence ID" value="NLR76257.1"/>
    <property type="molecule type" value="Genomic_DNA"/>
</dbReference>